<dbReference type="EMBL" id="FNKH01000002">
    <property type="protein sequence ID" value="SDQ66544.1"/>
    <property type="molecule type" value="Genomic_DNA"/>
</dbReference>
<name>A0A1H1CQP4_9MICC</name>
<sequence length="94" mass="10929">MPVPVPFCPGPPTAIMEPWLFRIRGVQAHANLKEAERQFKHAQEQFKRHEIPQTRLDELGRLRDLAAEDLRRTTKVFGTPIPDEERWSGNFRPA</sequence>
<organism evidence="1 2">
    <name type="scientific">Crystallibacter crystallopoietes</name>
    <dbReference type="NCBI Taxonomy" id="37928"/>
    <lineage>
        <taxon>Bacteria</taxon>
        <taxon>Bacillati</taxon>
        <taxon>Actinomycetota</taxon>
        <taxon>Actinomycetes</taxon>
        <taxon>Micrococcales</taxon>
        <taxon>Micrococcaceae</taxon>
        <taxon>Crystallibacter</taxon>
    </lineage>
</organism>
<gene>
    <name evidence="1" type="ORF">SAMN04489742_2043</name>
</gene>
<evidence type="ECO:0000313" key="1">
    <source>
        <dbReference type="EMBL" id="SDQ66544.1"/>
    </source>
</evidence>
<dbReference type="Proteomes" id="UP000181917">
    <property type="component" value="Unassembled WGS sequence"/>
</dbReference>
<keyword evidence="2" id="KW-1185">Reference proteome</keyword>
<proteinExistence type="predicted"/>
<reference evidence="1 2" key="1">
    <citation type="submission" date="2016-10" db="EMBL/GenBank/DDBJ databases">
        <authorList>
            <person name="de Groot N.N."/>
        </authorList>
    </citation>
    <scope>NUCLEOTIDE SEQUENCE [LARGE SCALE GENOMIC DNA]</scope>
    <source>
        <strain evidence="1 2">DSM 20117</strain>
    </source>
</reference>
<evidence type="ECO:0000313" key="2">
    <source>
        <dbReference type="Proteomes" id="UP000181917"/>
    </source>
</evidence>
<dbReference type="AlphaFoldDB" id="A0A1H1CQP4"/>
<protein>
    <submittedName>
        <fullName evidence="1">Uncharacterized protein</fullName>
    </submittedName>
</protein>
<accession>A0A1H1CQP4</accession>